<keyword evidence="4 7" id="KW-0812">Transmembrane</keyword>
<dbReference type="CDD" id="cd13127">
    <property type="entry name" value="MATE_tuaB_like"/>
    <property type="match status" value="1"/>
</dbReference>
<evidence type="ECO:0000256" key="4">
    <source>
        <dbReference type="ARBA" id="ARBA00022692"/>
    </source>
</evidence>
<feature type="transmembrane region" description="Helical" evidence="7">
    <location>
        <begin position="87"/>
        <end position="110"/>
    </location>
</feature>
<keyword evidence="9" id="KW-1185">Reference proteome</keyword>
<dbReference type="InterPro" id="IPR050833">
    <property type="entry name" value="Poly_Biosynth_Transport"/>
</dbReference>
<feature type="transmembrane region" description="Helical" evidence="7">
    <location>
        <begin position="27"/>
        <end position="43"/>
    </location>
</feature>
<feature type="transmembrane region" description="Helical" evidence="7">
    <location>
        <begin position="164"/>
        <end position="195"/>
    </location>
</feature>
<keyword evidence="6 7" id="KW-0472">Membrane</keyword>
<comment type="similarity">
    <text evidence="2">Belongs to the polysaccharide synthase family.</text>
</comment>
<dbReference type="EMBL" id="JBHTCQ010000001">
    <property type="protein sequence ID" value="MFC7404660.1"/>
    <property type="molecule type" value="Genomic_DNA"/>
</dbReference>
<feature type="transmembrane region" description="Helical" evidence="7">
    <location>
        <begin position="331"/>
        <end position="350"/>
    </location>
</feature>
<evidence type="ECO:0000256" key="3">
    <source>
        <dbReference type="ARBA" id="ARBA00022475"/>
    </source>
</evidence>
<feature type="transmembrane region" description="Helical" evidence="7">
    <location>
        <begin position="238"/>
        <end position="255"/>
    </location>
</feature>
<feature type="transmembrane region" description="Helical" evidence="7">
    <location>
        <begin position="371"/>
        <end position="391"/>
    </location>
</feature>
<evidence type="ECO:0000256" key="2">
    <source>
        <dbReference type="ARBA" id="ARBA00007430"/>
    </source>
</evidence>
<comment type="caution">
    <text evidence="8">The sequence shown here is derived from an EMBL/GenBank/DDBJ whole genome shotgun (WGS) entry which is preliminary data.</text>
</comment>
<evidence type="ECO:0000313" key="8">
    <source>
        <dbReference type="EMBL" id="MFC7404660.1"/>
    </source>
</evidence>
<dbReference type="Proteomes" id="UP001596455">
    <property type="component" value="Unassembled WGS sequence"/>
</dbReference>
<keyword evidence="5 7" id="KW-1133">Transmembrane helix</keyword>
<feature type="transmembrane region" description="Helical" evidence="7">
    <location>
        <begin position="215"/>
        <end position="231"/>
    </location>
</feature>
<dbReference type="PANTHER" id="PTHR30250">
    <property type="entry name" value="PST FAMILY PREDICTED COLANIC ACID TRANSPORTER"/>
    <property type="match status" value="1"/>
</dbReference>
<gene>
    <name evidence="8" type="ORF">ACFQQL_06025</name>
</gene>
<keyword evidence="3" id="KW-1003">Cell membrane</keyword>
<evidence type="ECO:0000313" key="9">
    <source>
        <dbReference type="Proteomes" id="UP001596455"/>
    </source>
</evidence>
<accession>A0ABW2Q584</accession>
<reference evidence="9" key="1">
    <citation type="journal article" date="2019" name="Int. J. Syst. Evol. Microbiol.">
        <title>The Global Catalogue of Microorganisms (GCM) 10K type strain sequencing project: providing services to taxonomists for standard genome sequencing and annotation.</title>
        <authorList>
            <consortium name="The Broad Institute Genomics Platform"/>
            <consortium name="The Broad Institute Genome Sequencing Center for Infectious Disease"/>
            <person name="Wu L."/>
            <person name="Ma J."/>
        </authorList>
    </citation>
    <scope>NUCLEOTIDE SEQUENCE [LARGE SCALE GENOMIC DNA]</scope>
    <source>
        <strain evidence="9">JCM 1490</strain>
    </source>
</reference>
<evidence type="ECO:0000256" key="6">
    <source>
        <dbReference type="ARBA" id="ARBA00023136"/>
    </source>
</evidence>
<feature type="transmembrane region" description="Helical" evidence="7">
    <location>
        <begin position="122"/>
        <end position="143"/>
    </location>
</feature>
<dbReference type="RefSeq" id="WP_382392267.1">
    <property type="nucleotide sequence ID" value="NZ_JBHTCQ010000001.1"/>
</dbReference>
<protein>
    <submittedName>
        <fullName evidence="8">Lipopolysaccharide biosynthesis protein</fullName>
    </submittedName>
</protein>
<comment type="subcellular location">
    <subcellularLocation>
        <location evidence="1">Cell membrane</location>
        <topology evidence="1">Multi-pass membrane protein</topology>
    </subcellularLocation>
</comment>
<evidence type="ECO:0000256" key="7">
    <source>
        <dbReference type="SAM" id="Phobius"/>
    </source>
</evidence>
<feature type="transmembrane region" description="Helical" evidence="7">
    <location>
        <begin position="452"/>
        <end position="475"/>
    </location>
</feature>
<proteinExistence type="inferred from homology"/>
<feature type="transmembrane region" description="Helical" evidence="7">
    <location>
        <begin position="291"/>
        <end position="311"/>
    </location>
</feature>
<name>A0ABW2Q584_9MICO</name>
<feature type="transmembrane region" description="Helical" evidence="7">
    <location>
        <begin position="49"/>
        <end position="66"/>
    </location>
</feature>
<sequence>MRGSVDTPRDVKSTAVRSTGWVVLEKWVGRTITMVVFVILGRVLAPEDFGVIALANVFVAVLTALIEQGFSRTVVQRARLSPVDIDTAFWTALGFAAVVYAALFFGAPLIASAYDEPQLTWLIRALGLSVVIMAGSSVPAALLERSFAFRALAVRQLSGNIAGGALAVGVAILGGGAWALVAQLLGTAVVASAVLWVRSDWRPRMAFSLASLKDMWAFGATALAGELILAVGRQTDNFVIGTFFGSTALGYYFMALRIVNIVAELVTGVFGKVSFTTFSRLQHDSAKVERAFRMVTLGTALSSLPVFAFLACAAPDLLTVVMGEKWADSGVILTILATGMAIGIVARYDRGVLLALNKPGPGFRMTFTRQGMGILLLFAAVPFGVGAVPWARSARQVLFWPMRFYSLKKHAGIAWPTYVKPFARVALPVALAAGATFAVRLMLGDMAALTRLLLLGVVFAASLAVLMLILARPLLREAVGVLNSTRKGPKPRD</sequence>
<dbReference type="PANTHER" id="PTHR30250:SF10">
    <property type="entry name" value="LIPOPOLYSACCHARIDE BIOSYNTHESIS PROTEIN WZXC"/>
    <property type="match status" value="1"/>
</dbReference>
<dbReference type="Pfam" id="PF13440">
    <property type="entry name" value="Polysacc_synt_3"/>
    <property type="match status" value="1"/>
</dbReference>
<evidence type="ECO:0000256" key="1">
    <source>
        <dbReference type="ARBA" id="ARBA00004651"/>
    </source>
</evidence>
<evidence type="ECO:0000256" key="5">
    <source>
        <dbReference type="ARBA" id="ARBA00022989"/>
    </source>
</evidence>
<organism evidence="8 9">
    <name type="scientific">Georgenia alba</name>
    <dbReference type="NCBI Taxonomy" id="2233858"/>
    <lineage>
        <taxon>Bacteria</taxon>
        <taxon>Bacillati</taxon>
        <taxon>Actinomycetota</taxon>
        <taxon>Actinomycetes</taxon>
        <taxon>Micrococcales</taxon>
        <taxon>Bogoriellaceae</taxon>
        <taxon>Georgenia</taxon>
    </lineage>
</organism>